<dbReference type="Proteomes" id="UP000540506">
    <property type="component" value="Unassembled WGS sequence"/>
</dbReference>
<gene>
    <name evidence="1" type="ORF">FHR34_004389</name>
</gene>
<keyword evidence="1" id="KW-0238">DNA-binding</keyword>
<dbReference type="EMBL" id="JACHJV010000001">
    <property type="protein sequence ID" value="MBB4925396.1"/>
    <property type="molecule type" value="Genomic_DNA"/>
</dbReference>
<name>A0A7W7VWF8_KITKI</name>
<dbReference type="GO" id="GO:0003677">
    <property type="term" value="F:DNA binding"/>
    <property type="evidence" value="ECO:0007669"/>
    <property type="project" value="UniProtKB-KW"/>
</dbReference>
<dbReference type="RefSeq" id="WP_184937562.1">
    <property type="nucleotide sequence ID" value="NZ_JACHJV010000001.1"/>
</dbReference>
<evidence type="ECO:0000313" key="2">
    <source>
        <dbReference type="Proteomes" id="UP000540506"/>
    </source>
</evidence>
<keyword evidence="2" id="KW-1185">Reference proteome</keyword>
<accession>A0A7W7VWF8</accession>
<dbReference type="AlphaFoldDB" id="A0A7W7VWF8"/>
<reference evidence="1 2" key="1">
    <citation type="submission" date="2020-08" db="EMBL/GenBank/DDBJ databases">
        <title>Sequencing the genomes of 1000 actinobacteria strains.</title>
        <authorList>
            <person name="Klenk H.-P."/>
        </authorList>
    </citation>
    <scope>NUCLEOTIDE SEQUENCE [LARGE SCALE GENOMIC DNA]</scope>
    <source>
        <strain evidence="1 2">DSM 41654</strain>
    </source>
</reference>
<proteinExistence type="predicted"/>
<sequence length="73" mass="8428">MNDNIPDAPTSAIERRAQLLQAMREGGGGWDWTRARETYKVYPDPRTVRRDLEQLRKAGSVYRDRETGLYSVS</sequence>
<comment type="caution">
    <text evidence="1">The sequence shown here is derived from an EMBL/GenBank/DDBJ whole genome shotgun (WGS) entry which is preliminary data.</text>
</comment>
<organism evidence="1 2">
    <name type="scientific">Kitasatospora kifunensis</name>
    <name type="common">Streptomyces kifunensis</name>
    <dbReference type="NCBI Taxonomy" id="58351"/>
    <lineage>
        <taxon>Bacteria</taxon>
        <taxon>Bacillati</taxon>
        <taxon>Actinomycetota</taxon>
        <taxon>Actinomycetes</taxon>
        <taxon>Kitasatosporales</taxon>
        <taxon>Streptomycetaceae</taxon>
        <taxon>Kitasatospora</taxon>
    </lineage>
</organism>
<evidence type="ECO:0000313" key="1">
    <source>
        <dbReference type="EMBL" id="MBB4925396.1"/>
    </source>
</evidence>
<protein>
    <submittedName>
        <fullName evidence="1">DNA-binding IclR family transcriptional regulator</fullName>
    </submittedName>
</protein>